<reference evidence="4" key="1">
    <citation type="submission" date="2021-08" db="EMBL/GenBank/DDBJ databases">
        <authorList>
            <person name="Stevens D.C."/>
        </authorList>
    </citation>
    <scope>NUCLEOTIDE SEQUENCE</scope>
    <source>
        <strain evidence="4">DSM 53165</strain>
    </source>
</reference>
<name>A0ABS7TIQ3_9BACT</name>
<feature type="compositionally biased region" description="Basic and acidic residues" evidence="1">
    <location>
        <begin position="1154"/>
        <end position="1167"/>
    </location>
</feature>
<dbReference type="RefSeq" id="WP_224189872.1">
    <property type="nucleotide sequence ID" value="NZ_JAIRAU010000001.1"/>
</dbReference>
<feature type="domain" description="PEGA" evidence="3">
    <location>
        <begin position="1026"/>
        <end position="1085"/>
    </location>
</feature>
<feature type="region of interest" description="Disordered" evidence="1">
    <location>
        <begin position="1094"/>
        <end position="1167"/>
    </location>
</feature>
<dbReference type="EMBL" id="JAIRAU010000001">
    <property type="protein sequence ID" value="MBZ5708117.1"/>
    <property type="molecule type" value="Genomic_DNA"/>
</dbReference>
<accession>A0ABS7TIQ3</accession>
<keyword evidence="2" id="KW-1133">Transmembrane helix</keyword>
<evidence type="ECO:0000313" key="5">
    <source>
        <dbReference type="Proteomes" id="UP001139031"/>
    </source>
</evidence>
<feature type="transmembrane region" description="Helical" evidence="2">
    <location>
        <begin position="143"/>
        <end position="167"/>
    </location>
</feature>
<evidence type="ECO:0000259" key="3">
    <source>
        <dbReference type="Pfam" id="PF08308"/>
    </source>
</evidence>
<sequence>MDAPTLHAFLRRLEQDRALGLDLRATLAVEALLEEMAADAEAGEPWSYDSQCAAIASVLARDQSEWQAVHARLKVFFKAPEGYLAGDEPVREIEAKQAGPRARPSIVLVPSTAPASRRQRLVARVRARAADSLRRLHRLPRPVWGWSMAVVSAAAAVVLVVGAVVAVRWLAARLEPLPAAIESGVPRSHEEAPAQGPQPSVVYQPVREDSKQSGPRAAPAQPPGSTPEPAIEPVTPGPREDARVGPVREDMSSGGSAGAEEDVREDLSFEGSSGAGDDAREPDEEHVREDSSRAAESSAAAALDDVLRGEPEARPGARYATGVALWLVSLLFAAVGIRWLGAGRRQVVARDEQRRRALDLRRQQAGDDDAQALPYAVERVAPLPLAAIDDAATILGRVAELTRGDELDVDATLDATSRRAGQFTPVLAPGRQQHHITVLVDVETGSHPYFHAVLFVLTRWHRLGVKIERHDFKHRPRFVEARPVDADVDALRTEIAARRELGALARRSDGAPLLIVTRMTDLAEKTGAMPWLRHLGAWPARAVLDLDPRPLAERDGEARRVVNRLRDAGVARFPFTAEGLRAMAMHMTYRTGMPALEPGLRPWPEVLTHLRRWAALAASVPDPTWAQLDAFRRSFEDLRLALPDPRYVQRLLDWLRSEKENPISADGRRLAISPDLVRALLDELRAAEGLAPGQLSTAERRARELVMQQIAAATPTSGGMSDRCAMRFAFHRAVLEPARAHELLPFFANAEAPELAALLAAHLGRLPGPGHEWRSVQEHMVEGTDGPVLLTHLLGRPWWVRRDLPRLLSVAGLAGAAWATLLLELEARAVAAGLVGALGLGLTAIAHGRARRSARLAAVMTDEAEAAPRPGWFARPWLRGLLNQAVPLMVGVALAYGVTSLFAPEPVKTTADPAVVEEVDLPALLDKIAVLLDEGEYVQALAQLDRRAQEFAADPELAVLANELRERAEVELRLAAASTAVDNGDNNFALRIYAVVRDFDPANLEARAGISALAPTLDPDRRFSFVRIETTPTSRALVDGQVFDTPIELPLNVGSHELVVMAPGYEAMRKTIEVQERDMTLWYDLQPLVVTQEKAAKPATKTQKKAPTTEIAFDLLPPAGPVNKKDAGEATDASSTPGDDETGVDAVKKSARGNQDDPIVRPVQPHRDDAEFLAGRAKYREGNYVGAVASFQRAYAAKARAELLSSIGRAYERAGYPSLAVHYYERFITEASVDPAFGEADIQRVRVVLGIVRAAEKAKLERKSRSSK</sequence>
<evidence type="ECO:0000313" key="4">
    <source>
        <dbReference type="EMBL" id="MBZ5708117.1"/>
    </source>
</evidence>
<keyword evidence="2" id="KW-0472">Membrane</keyword>
<organism evidence="4 5">
    <name type="scientific">Nannocystis pusilla</name>
    <dbReference type="NCBI Taxonomy" id="889268"/>
    <lineage>
        <taxon>Bacteria</taxon>
        <taxon>Pseudomonadati</taxon>
        <taxon>Myxococcota</taxon>
        <taxon>Polyangia</taxon>
        <taxon>Nannocystales</taxon>
        <taxon>Nannocystaceae</taxon>
        <taxon>Nannocystis</taxon>
    </lineage>
</organism>
<feature type="region of interest" description="Disordered" evidence="1">
    <location>
        <begin position="206"/>
        <end position="302"/>
    </location>
</feature>
<evidence type="ECO:0000256" key="2">
    <source>
        <dbReference type="SAM" id="Phobius"/>
    </source>
</evidence>
<dbReference type="InterPro" id="IPR011990">
    <property type="entry name" value="TPR-like_helical_dom_sf"/>
</dbReference>
<dbReference type="InterPro" id="IPR013229">
    <property type="entry name" value="PEGA"/>
</dbReference>
<dbReference type="Pfam" id="PF08308">
    <property type="entry name" value="PEGA"/>
    <property type="match status" value="1"/>
</dbReference>
<proteinExistence type="predicted"/>
<evidence type="ECO:0000256" key="1">
    <source>
        <dbReference type="SAM" id="MobiDB-lite"/>
    </source>
</evidence>
<feature type="compositionally biased region" description="Basic and acidic residues" evidence="1">
    <location>
        <begin position="277"/>
        <end position="293"/>
    </location>
</feature>
<feature type="compositionally biased region" description="Low complexity" evidence="1">
    <location>
        <begin position="1094"/>
        <end position="1110"/>
    </location>
</feature>
<keyword evidence="5" id="KW-1185">Reference proteome</keyword>
<gene>
    <name evidence="4" type="ORF">K7C98_02530</name>
</gene>
<dbReference type="Proteomes" id="UP001139031">
    <property type="component" value="Unassembled WGS sequence"/>
</dbReference>
<protein>
    <submittedName>
        <fullName evidence="4">PEGA domain-containing protein</fullName>
    </submittedName>
</protein>
<feature type="transmembrane region" description="Helical" evidence="2">
    <location>
        <begin position="319"/>
        <end position="340"/>
    </location>
</feature>
<feature type="compositionally biased region" description="Basic and acidic residues" evidence="1">
    <location>
        <begin position="238"/>
        <end position="251"/>
    </location>
</feature>
<keyword evidence="2" id="KW-0812">Transmembrane</keyword>
<dbReference type="SUPFAM" id="SSF48452">
    <property type="entry name" value="TPR-like"/>
    <property type="match status" value="1"/>
</dbReference>
<dbReference type="Gene3D" id="1.25.40.10">
    <property type="entry name" value="Tetratricopeptide repeat domain"/>
    <property type="match status" value="1"/>
</dbReference>
<comment type="caution">
    <text evidence="4">The sequence shown here is derived from an EMBL/GenBank/DDBJ whole genome shotgun (WGS) entry which is preliminary data.</text>
</comment>